<dbReference type="InterPro" id="IPR050833">
    <property type="entry name" value="Poly_Biosynth_Transport"/>
</dbReference>
<evidence type="ECO:0000256" key="3">
    <source>
        <dbReference type="ARBA" id="ARBA00022692"/>
    </source>
</evidence>
<keyword evidence="8" id="KW-1185">Reference proteome</keyword>
<comment type="subcellular location">
    <subcellularLocation>
        <location evidence="1">Cell membrane</location>
        <topology evidence="1">Multi-pass membrane protein</topology>
    </subcellularLocation>
</comment>
<feature type="transmembrane region" description="Helical" evidence="6">
    <location>
        <begin position="20"/>
        <end position="42"/>
    </location>
</feature>
<keyword evidence="3 6" id="KW-0812">Transmembrane</keyword>
<dbReference type="EMBL" id="FOGZ01000005">
    <property type="protein sequence ID" value="SER67126.1"/>
    <property type="molecule type" value="Genomic_DNA"/>
</dbReference>
<evidence type="ECO:0000256" key="2">
    <source>
        <dbReference type="ARBA" id="ARBA00022475"/>
    </source>
</evidence>
<feature type="transmembrane region" description="Helical" evidence="6">
    <location>
        <begin position="121"/>
        <end position="144"/>
    </location>
</feature>
<dbReference type="STRING" id="64702.SAMN05443377_105103"/>
<feature type="transmembrane region" description="Helical" evidence="6">
    <location>
        <begin position="95"/>
        <end position="115"/>
    </location>
</feature>
<dbReference type="PANTHER" id="PTHR30250:SF11">
    <property type="entry name" value="O-ANTIGEN TRANSPORTER-RELATED"/>
    <property type="match status" value="1"/>
</dbReference>
<proteinExistence type="predicted"/>
<feature type="transmembrane region" description="Helical" evidence="6">
    <location>
        <begin position="362"/>
        <end position="383"/>
    </location>
</feature>
<keyword evidence="5 6" id="KW-0472">Membrane</keyword>
<feature type="transmembrane region" description="Helical" evidence="6">
    <location>
        <begin position="389"/>
        <end position="406"/>
    </location>
</feature>
<organism evidence="7 8">
    <name type="scientific">Propionibacterium cyclohexanicum</name>
    <dbReference type="NCBI Taxonomy" id="64702"/>
    <lineage>
        <taxon>Bacteria</taxon>
        <taxon>Bacillati</taxon>
        <taxon>Actinomycetota</taxon>
        <taxon>Actinomycetes</taxon>
        <taxon>Propionibacteriales</taxon>
        <taxon>Propionibacteriaceae</taxon>
        <taxon>Propionibacterium</taxon>
    </lineage>
</organism>
<dbReference type="AlphaFoldDB" id="A0A1H9R316"/>
<feature type="transmembrane region" description="Helical" evidence="6">
    <location>
        <begin position="54"/>
        <end position="74"/>
    </location>
</feature>
<feature type="transmembrane region" description="Helical" evidence="6">
    <location>
        <begin position="156"/>
        <end position="173"/>
    </location>
</feature>
<dbReference type="PANTHER" id="PTHR30250">
    <property type="entry name" value="PST FAMILY PREDICTED COLANIC ACID TRANSPORTER"/>
    <property type="match status" value="1"/>
</dbReference>
<evidence type="ECO:0000256" key="6">
    <source>
        <dbReference type="SAM" id="Phobius"/>
    </source>
</evidence>
<name>A0A1H9R316_9ACTN</name>
<feature type="transmembrane region" description="Helical" evidence="6">
    <location>
        <begin position="179"/>
        <end position="199"/>
    </location>
</feature>
<protein>
    <submittedName>
        <fullName evidence="7">Membrane protein involved in the export of O-antigen and teichoic acid</fullName>
    </submittedName>
</protein>
<feature type="transmembrane region" description="Helical" evidence="6">
    <location>
        <begin position="329"/>
        <end position="350"/>
    </location>
</feature>
<gene>
    <name evidence="7" type="ORF">SAMN05443377_105103</name>
</gene>
<keyword evidence="2" id="KW-1003">Cell membrane</keyword>
<evidence type="ECO:0000256" key="4">
    <source>
        <dbReference type="ARBA" id="ARBA00022989"/>
    </source>
</evidence>
<dbReference type="Proteomes" id="UP000198815">
    <property type="component" value="Unassembled WGS sequence"/>
</dbReference>
<reference evidence="7 8" key="1">
    <citation type="submission" date="2016-10" db="EMBL/GenBank/DDBJ databases">
        <authorList>
            <person name="de Groot N.N."/>
        </authorList>
    </citation>
    <scope>NUCLEOTIDE SEQUENCE [LARGE SCALE GENOMIC DNA]</scope>
    <source>
        <strain evidence="7 8">DSM 16859</strain>
    </source>
</reference>
<sequence length="416" mass="43541">MNASLSNRFITTIRPLASKLGGFAANSVITGAAGVLTIPLVISLFGPETWGRYAIGQSVGLFSSVVVGFGWAVIGPSHIAGLDPSSRRAEFRVSVLVRLILLLATSLLIALLSALGTLPGGMVTVPIAIAYSATGLSSLWYFVGAGEPRPALLRDALPRALATLLAPLAGLLTNPLIGMGVLTLIGQLVSLILCARVILRKLPEVQDVQLSKSMVVDSLKIQRDGFASAVISSAYLNLPVTFLGIINPSAVPVYALGDRVVKYASAAARPLTQVVQGWVPKARGTELNERIRRAVRIMFAVGVVACLTLVVLGSWIAEVLSRGQLELGLSISCAMGISLGSTLISQSSGLGCLGALGRYQTIVRSAIIGAVSWAALFFLGVPFFGAAGAMWSVAIAEFLVVIWQIADIRRSIKGRG</sequence>
<dbReference type="RefSeq" id="WP_091968312.1">
    <property type="nucleotide sequence ID" value="NZ_FOGZ01000005.1"/>
</dbReference>
<keyword evidence="4 6" id="KW-1133">Transmembrane helix</keyword>
<feature type="transmembrane region" description="Helical" evidence="6">
    <location>
        <begin position="297"/>
        <end position="317"/>
    </location>
</feature>
<evidence type="ECO:0000256" key="1">
    <source>
        <dbReference type="ARBA" id="ARBA00004651"/>
    </source>
</evidence>
<dbReference type="GO" id="GO:0005886">
    <property type="term" value="C:plasma membrane"/>
    <property type="evidence" value="ECO:0007669"/>
    <property type="project" value="UniProtKB-SubCell"/>
</dbReference>
<dbReference type="OrthoDB" id="3733304at2"/>
<accession>A0A1H9R316</accession>
<evidence type="ECO:0000256" key="5">
    <source>
        <dbReference type="ARBA" id="ARBA00023136"/>
    </source>
</evidence>
<evidence type="ECO:0000313" key="8">
    <source>
        <dbReference type="Proteomes" id="UP000198815"/>
    </source>
</evidence>
<evidence type="ECO:0000313" key="7">
    <source>
        <dbReference type="EMBL" id="SER67126.1"/>
    </source>
</evidence>